<reference evidence="2" key="1">
    <citation type="submission" date="2022-03" db="EMBL/GenBank/DDBJ databases">
        <authorList>
            <person name="Martin C."/>
        </authorList>
    </citation>
    <scope>NUCLEOTIDE SEQUENCE</scope>
</reference>
<dbReference type="PANTHER" id="PTHR21477:SF13">
    <property type="entry name" value="KIAA0930"/>
    <property type="match status" value="1"/>
</dbReference>
<dbReference type="EMBL" id="CAIIXF020000006">
    <property type="protein sequence ID" value="CAH1785415.1"/>
    <property type="molecule type" value="Genomic_DNA"/>
</dbReference>
<comment type="caution">
    <text evidence="2">The sequence shown here is derived from an EMBL/GenBank/DDBJ whole genome shotgun (WGS) entry which is preliminary data.</text>
</comment>
<keyword evidence="3" id="KW-1185">Reference proteome</keyword>
<dbReference type="InterPro" id="IPR019141">
    <property type="entry name" value="DUF2045"/>
</dbReference>
<organism evidence="2 3">
    <name type="scientific">Owenia fusiformis</name>
    <name type="common">Polychaete worm</name>
    <dbReference type="NCBI Taxonomy" id="6347"/>
    <lineage>
        <taxon>Eukaryota</taxon>
        <taxon>Metazoa</taxon>
        <taxon>Spiralia</taxon>
        <taxon>Lophotrochozoa</taxon>
        <taxon>Annelida</taxon>
        <taxon>Polychaeta</taxon>
        <taxon>Sedentaria</taxon>
        <taxon>Canalipalpata</taxon>
        <taxon>Sabellida</taxon>
        <taxon>Oweniida</taxon>
        <taxon>Oweniidae</taxon>
        <taxon>Owenia</taxon>
    </lineage>
</organism>
<evidence type="ECO:0000313" key="2">
    <source>
        <dbReference type="EMBL" id="CAH1785415.1"/>
    </source>
</evidence>
<feature type="compositionally biased region" description="Low complexity" evidence="1">
    <location>
        <begin position="10"/>
        <end position="20"/>
    </location>
</feature>
<proteinExistence type="predicted"/>
<dbReference type="OrthoDB" id="1906921at2759"/>
<feature type="non-terminal residue" evidence="2">
    <location>
        <position position="425"/>
    </location>
</feature>
<dbReference type="Pfam" id="PF09741">
    <property type="entry name" value="DUF2045"/>
    <property type="match status" value="1"/>
</dbReference>
<name>A0A8S4NZE2_OWEFU</name>
<protein>
    <recommendedName>
        <fullName evidence="4">KIAA0930</fullName>
    </recommendedName>
</protein>
<accession>A0A8S4NZE2</accession>
<sequence>FQTKMASFDSPDSPTYSLKSSSSLHRMLTSIIQEKARQNHPSTTPDDGGFIMIAKDTFWTDLFQENFIDGGRDECRDDMLFYVRKTHTTTRSGRDQVETDIEVFRRDSKKLPSMDDGTIDWEETVYLNLILQQFQYTVTCAVCTRTGEKELQILKKVSQKVYASPSRRQMDHKGTEEQITYPNIFFMVDNFEELFQDIIVRDSEMVCVELIACDRNGSFQGVIFLGSIRYDALKSVYDARASLSSRMAQRMSLGWIHGKKRVEFVRMRGPQSKGHAEMACSRVKGSGVETPDIENFPLDDFEDDNASEQYNHRRMSDPNASLGTYFRSSFRRSMKKSRSETENVDSCGLNGLQEVEAGNLEDAFDDDPDSLGLFGQTFGQAWHWFKDKKRANSVALEAYLTYITLPWHRIIADVLEVRQEPVLTF</sequence>
<gene>
    <name evidence="2" type="ORF">OFUS_LOCUS11474</name>
</gene>
<dbReference type="AlphaFoldDB" id="A0A8S4NZE2"/>
<evidence type="ECO:0008006" key="4">
    <source>
        <dbReference type="Google" id="ProtNLM"/>
    </source>
</evidence>
<evidence type="ECO:0000256" key="1">
    <source>
        <dbReference type="SAM" id="MobiDB-lite"/>
    </source>
</evidence>
<dbReference type="Proteomes" id="UP000749559">
    <property type="component" value="Unassembled WGS sequence"/>
</dbReference>
<feature type="region of interest" description="Disordered" evidence="1">
    <location>
        <begin position="1"/>
        <end position="20"/>
    </location>
</feature>
<evidence type="ECO:0000313" key="3">
    <source>
        <dbReference type="Proteomes" id="UP000749559"/>
    </source>
</evidence>
<dbReference type="PANTHER" id="PTHR21477">
    <property type="entry name" value="ZGC:172139"/>
    <property type="match status" value="1"/>
</dbReference>